<dbReference type="Proteomes" id="UP001151752">
    <property type="component" value="Chromosome 18"/>
</dbReference>
<dbReference type="AlphaFoldDB" id="A0A9Q0W1U2"/>
<feature type="compositionally biased region" description="Basic residues" evidence="1">
    <location>
        <begin position="7"/>
        <end position="29"/>
    </location>
</feature>
<gene>
    <name evidence="2" type="ORF">OIU74_025746</name>
</gene>
<reference evidence="2" key="2">
    <citation type="journal article" date="2023" name="Int. J. Mol. Sci.">
        <title>De Novo Assembly and Annotation of 11 Diverse Shrub Willow (Salix) Genomes Reveals Novel Gene Organization in Sex-Linked Regions.</title>
        <authorList>
            <person name="Hyden B."/>
            <person name="Feng K."/>
            <person name="Yates T.B."/>
            <person name="Jawdy S."/>
            <person name="Cereghino C."/>
            <person name="Smart L.B."/>
            <person name="Muchero W."/>
        </authorList>
    </citation>
    <scope>NUCLEOTIDE SEQUENCE</scope>
    <source>
        <tissue evidence="2">Shoot tip</tissue>
    </source>
</reference>
<comment type="caution">
    <text evidence="2">The sequence shown here is derived from an EMBL/GenBank/DDBJ whole genome shotgun (WGS) entry which is preliminary data.</text>
</comment>
<keyword evidence="3" id="KW-1185">Reference proteome</keyword>
<dbReference type="EMBL" id="JAPFFM010000006">
    <property type="protein sequence ID" value="KAJ6759140.1"/>
    <property type="molecule type" value="Genomic_DNA"/>
</dbReference>
<proteinExistence type="predicted"/>
<reference evidence="2" key="1">
    <citation type="submission" date="2022-11" db="EMBL/GenBank/DDBJ databases">
        <authorList>
            <person name="Hyden B.L."/>
            <person name="Feng K."/>
            <person name="Yates T."/>
            <person name="Jawdy S."/>
            <person name="Smart L.B."/>
            <person name="Muchero W."/>
        </authorList>
    </citation>
    <scope>NUCLEOTIDE SEQUENCE</scope>
    <source>
        <tissue evidence="2">Shoot tip</tissue>
    </source>
</reference>
<evidence type="ECO:0000313" key="2">
    <source>
        <dbReference type="EMBL" id="KAJ6759140.1"/>
    </source>
</evidence>
<sequence length="29" mass="3546">MELNKIWRTKKKEKRSKALFLKKRSKAKA</sequence>
<protein>
    <submittedName>
        <fullName evidence="2">Uncharacterized protein</fullName>
    </submittedName>
</protein>
<accession>A0A9Q0W1U2</accession>
<evidence type="ECO:0000313" key="3">
    <source>
        <dbReference type="Proteomes" id="UP001151752"/>
    </source>
</evidence>
<evidence type="ECO:0000256" key="1">
    <source>
        <dbReference type="SAM" id="MobiDB-lite"/>
    </source>
</evidence>
<organism evidence="2 3">
    <name type="scientific">Salix koriyanagi</name>
    <dbReference type="NCBI Taxonomy" id="2511006"/>
    <lineage>
        <taxon>Eukaryota</taxon>
        <taxon>Viridiplantae</taxon>
        <taxon>Streptophyta</taxon>
        <taxon>Embryophyta</taxon>
        <taxon>Tracheophyta</taxon>
        <taxon>Spermatophyta</taxon>
        <taxon>Magnoliopsida</taxon>
        <taxon>eudicotyledons</taxon>
        <taxon>Gunneridae</taxon>
        <taxon>Pentapetalae</taxon>
        <taxon>rosids</taxon>
        <taxon>fabids</taxon>
        <taxon>Malpighiales</taxon>
        <taxon>Salicaceae</taxon>
        <taxon>Saliceae</taxon>
        <taxon>Salix</taxon>
    </lineage>
</organism>
<name>A0A9Q0W1U2_9ROSI</name>
<feature type="region of interest" description="Disordered" evidence="1">
    <location>
        <begin position="1"/>
        <end position="29"/>
    </location>
</feature>